<dbReference type="Proteomes" id="UP001218218">
    <property type="component" value="Unassembled WGS sequence"/>
</dbReference>
<sequence>MTRDLPGYTFATQVLRHPGSSIFVPSAKIVLFSSATTTHSSTSIITTAGTTLPPEALRTEGTHLRLVSSTSTFFSPTVLVLGAQHLLVGHGACDDYAWGMGVDCARGGDLDTLRDAPATAVRIAHSPTQTPAAVGDASAPRFSTLYLVSQSRPSNQEHAPMYPDSHTSSTTLIAVRYLTFDYVPLDLIDIRTSRMLPLRRTCEASRGTTSSPSPAPSILGTDAVLSPISP</sequence>
<reference evidence="2" key="1">
    <citation type="submission" date="2023-03" db="EMBL/GenBank/DDBJ databases">
        <title>Massive genome expansion in bonnet fungi (Mycena s.s.) driven by repeated elements and novel gene families across ecological guilds.</title>
        <authorList>
            <consortium name="Lawrence Berkeley National Laboratory"/>
            <person name="Harder C.B."/>
            <person name="Miyauchi S."/>
            <person name="Viragh M."/>
            <person name="Kuo A."/>
            <person name="Thoen E."/>
            <person name="Andreopoulos B."/>
            <person name="Lu D."/>
            <person name="Skrede I."/>
            <person name="Drula E."/>
            <person name="Henrissat B."/>
            <person name="Morin E."/>
            <person name="Kohler A."/>
            <person name="Barry K."/>
            <person name="LaButti K."/>
            <person name="Morin E."/>
            <person name="Salamov A."/>
            <person name="Lipzen A."/>
            <person name="Mereny Z."/>
            <person name="Hegedus B."/>
            <person name="Baldrian P."/>
            <person name="Stursova M."/>
            <person name="Weitz H."/>
            <person name="Taylor A."/>
            <person name="Grigoriev I.V."/>
            <person name="Nagy L.G."/>
            <person name="Martin F."/>
            <person name="Kauserud H."/>
        </authorList>
    </citation>
    <scope>NUCLEOTIDE SEQUENCE</scope>
    <source>
        <strain evidence="2">CBHHK002</strain>
    </source>
</reference>
<dbReference type="EMBL" id="JARIHO010000036">
    <property type="protein sequence ID" value="KAJ7330910.1"/>
    <property type="molecule type" value="Genomic_DNA"/>
</dbReference>
<comment type="caution">
    <text evidence="2">The sequence shown here is derived from an EMBL/GenBank/DDBJ whole genome shotgun (WGS) entry which is preliminary data.</text>
</comment>
<protein>
    <submittedName>
        <fullName evidence="2">Uncharacterized protein</fullName>
    </submittedName>
</protein>
<organism evidence="2 3">
    <name type="scientific">Mycena albidolilacea</name>
    <dbReference type="NCBI Taxonomy" id="1033008"/>
    <lineage>
        <taxon>Eukaryota</taxon>
        <taxon>Fungi</taxon>
        <taxon>Dikarya</taxon>
        <taxon>Basidiomycota</taxon>
        <taxon>Agaricomycotina</taxon>
        <taxon>Agaricomycetes</taxon>
        <taxon>Agaricomycetidae</taxon>
        <taxon>Agaricales</taxon>
        <taxon>Marasmiineae</taxon>
        <taxon>Mycenaceae</taxon>
        <taxon>Mycena</taxon>
    </lineage>
</organism>
<accession>A0AAD6ZP22</accession>
<evidence type="ECO:0000313" key="3">
    <source>
        <dbReference type="Proteomes" id="UP001218218"/>
    </source>
</evidence>
<evidence type="ECO:0000313" key="2">
    <source>
        <dbReference type="EMBL" id="KAJ7330910.1"/>
    </source>
</evidence>
<name>A0AAD6ZP22_9AGAR</name>
<evidence type="ECO:0000256" key="1">
    <source>
        <dbReference type="SAM" id="MobiDB-lite"/>
    </source>
</evidence>
<proteinExistence type="predicted"/>
<feature type="region of interest" description="Disordered" evidence="1">
    <location>
        <begin position="203"/>
        <end position="230"/>
    </location>
</feature>
<keyword evidence="3" id="KW-1185">Reference proteome</keyword>
<dbReference type="AlphaFoldDB" id="A0AAD6ZP22"/>
<gene>
    <name evidence="2" type="ORF">DFH08DRAFT_1021984</name>
</gene>